<dbReference type="EMBL" id="CALTRL010005805">
    <property type="protein sequence ID" value="CAH7686644.1"/>
    <property type="molecule type" value="Genomic_DNA"/>
</dbReference>
<protein>
    <recommendedName>
        <fullName evidence="4">Secreted protein</fullName>
    </recommendedName>
</protein>
<dbReference type="AlphaFoldDB" id="A0AAV0BH38"/>
<evidence type="ECO:0008006" key="4">
    <source>
        <dbReference type="Google" id="ProtNLM"/>
    </source>
</evidence>
<reference evidence="2" key="1">
    <citation type="submission" date="2022-06" db="EMBL/GenBank/DDBJ databases">
        <authorList>
            <consortium name="SYNGENTA / RWTH Aachen University"/>
        </authorList>
    </citation>
    <scope>NUCLEOTIDE SEQUENCE</scope>
</reference>
<feature type="chain" id="PRO_5043863510" description="Secreted protein" evidence="1">
    <location>
        <begin position="26"/>
        <end position="182"/>
    </location>
</feature>
<organism evidence="2 3">
    <name type="scientific">Phakopsora pachyrhizi</name>
    <name type="common">Asian soybean rust disease fungus</name>
    <dbReference type="NCBI Taxonomy" id="170000"/>
    <lineage>
        <taxon>Eukaryota</taxon>
        <taxon>Fungi</taxon>
        <taxon>Dikarya</taxon>
        <taxon>Basidiomycota</taxon>
        <taxon>Pucciniomycotina</taxon>
        <taxon>Pucciniomycetes</taxon>
        <taxon>Pucciniales</taxon>
        <taxon>Phakopsoraceae</taxon>
        <taxon>Phakopsora</taxon>
    </lineage>
</organism>
<proteinExistence type="predicted"/>
<dbReference type="Proteomes" id="UP001153365">
    <property type="component" value="Unassembled WGS sequence"/>
</dbReference>
<name>A0AAV0BH38_PHAPC</name>
<feature type="signal peptide" evidence="1">
    <location>
        <begin position="1"/>
        <end position="25"/>
    </location>
</feature>
<comment type="caution">
    <text evidence="2">The sequence shown here is derived from an EMBL/GenBank/DDBJ whole genome shotgun (WGS) entry which is preliminary data.</text>
</comment>
<evidence type="ECO:0000313" key="2">
    <source>
        <dbReference type="EMBL" id="CAH7686644.1"/>
    </source>
</evidence>
<accession>A0AAV0BH38</accession>
<sequence>MKVFNIEFFGLMTIILLHCAIECRANTQDDILPALYLDCKGADVTGSCSEAITKYIGETKSLKFHSKESFYEDKETTCRIRWWIEKYSIYLTSAWMSIFIREASELDPKRSNPEEFSLSDTKIIQVRKQMSEFCRESGVNTYSKLSKFKKVIDATFPANITYIGKPESNSPYLVFQMGKTEA</sequence>
<keyword evidence="1" id="KW-0732">Signal</keyword>
<evidence type="ECO:0000313" key="3">
    <source>
        <dbReference type="Proteomes" id="UP001153365"/>
    </source>
</evidence>
<keyword evidence="3" id="KW-1185">Reference proteome</keyword>
<gene>
    <name evidence="2" type="ORF">PPACK8108_LOCUS21322</name>
</gene>
<evidence type="ECO:0000256" key="1">
    <source>
        <dbReference type="SAM" id="SignalP"/>
    </source>
</evidence>